<keyword evidence="1" id="KW-0812">Transmembrane</keyword>
<proteinExistence type="predicted"/>
<evidence type="ECO:0000256" key="1">
    <source>
        <dbReference type="SAM" id="Phobius"/>
    </source>
</evidence>
<name>A0A8T0H8I2_CERPU</name>
<dbReference type="EMBL" id="CM026428">
    <property type="protein sequence ID" value="KAG0566987.1"/>
    <property type="molecule type" value="Genomic_DNA"/>
</dbReference>
<comment type="caution">
    <text evidence="2">The sequence shown here is derived from an EMBL/GenBank/DDBJ whole genome shotgun (WGS) entry which is preliminary data.</text>
</comment>
<sequence>MAAAAASRPVWFGIDSLYVEIALAMLAIAAVFYWNKRRTRGRCKSILHYNPLDTITEEEEPIIDMNRLCPFTSNCHSSGTEQDVAREKLSGH</sequence>
<protein>
    <submittedName>
        <fullName evidence="2">Uncharacterized protein</fullName>
    </submittedName>
</protein>
<dbReference type="AlphaFoldDB" id="A0A8T0H8I2"/>
<feature type="transmembrane region" description="Helical" evidence="1">
    <location>
        <begin position="17"/>
        <end position="34"/>
    </location>
</feature>
<keyword evidence="1" id="KW-0472">Membrane</keyword>
<gene>
    <name evidence="2" type="ORF">KC19_7G102100</name>
</gene>
<organism evidence="2 3">
    <name type="scientific">Ceratodon purpureus</name>
    <name type="common">Fire moss</name>
    <name type="synonym">Dicranum purpureum</name>
    <dbReference type="NCBI Taxonomy" id="3225"/>
    <lineage>
        <taxon>Eukaryota</taxon>
        <taxon>Viridiplantae</taxon>
        <taxon>Streptophyta</taxon>
        <taxon>Embryophyta</taxon>
        <taxon>Bryophyta</taxon>
        <taxon>Bryophytina</taxon>
        <taxon>Bryopsida</taxon>
        <taxon>Dicranidae</taxon>
        <taxon>Pseudoditrichales</taxon>
        <taxon>Ditrichaceae</taxon>
        <taxon>Ceratodon</taxon>
    </lineage>
</organism>
<reference evidence="2" key="1">
    <citation type="submission" date="2020-06" db="EMBL/GenBank/DDBJ databases">
        <title>WGS assembly of Ceratodon purpureus strain R40.</title>
        <authorList>
            <person name="Carey S.B."/>
            <person name="Jenkins J."/>
            <person name="Shu S."/>
            <person name="Lovell J.T."/>
            <person name="Sreedasyam A."/>
            <person name="Maumus F."/>
            <person name="Tiley G.P."/>
            <person name="Fernandez-Pozo N."/>
            <person name="Barry K."/>
            <person name="Chen C."/>
            <person name="Wang M."/>
            <person name="Lipzen A."/>
            <person name="Daum C."/>
            <person name="Saski C.A."/>
            <person name="Payton A.C."/>
            <person name="Mcbreen J.C."/>
            <person name="Conrad R.E."/>
            <person name="Kollar L.M."/>
            <person name="Olsson S."/>
            <person name="Huttunen S."/>
            <person name="Landis J.B."/>
            <person name="Wickett N.J."/>
            <person name="Johnson M.G."/>
            <person name="Rensing S.A."/>
            <person name="Grimwood J."/>
            <person name="Schmutz J."/>
            <person name="Mcdaniel S.F."/>
        </authorList>
    </citation>
    <scope>NUCLEOTIDE SEQUENCE</scope>
    <source>
        <strain evidence="2">R40</strain>
    </source>
</reference>
<keyword evidence="1" id="KW-1133">Transmembrane helix</keyword>
<dbReference type="Proteomes" id="UP000822688">
    <property type="component" value="Chromosome 7"/>
</dbReference>
<keyword evidence="3" id="KW-1185">Reference proteome</keyword>
<accession>A0A8T0H8I2</accession>
<evidence type="ECO:0000313" key="2">
    <source>
        <dbReference type="EMBL" id="KAG0566987.1"/>
    </source>
</evidence>
<evidence type="ECO:0000313" key="3">
    <source>
        <dbReference type="Proteomes" id="UP000822688"/>
    </source>
</evidence>